<evidence type="ECO:0000313" key="2">
    <source>
        <dbReference type="Proteomes" id="UP000192328"/>
    </source>
</evidence>
<evidence type="ECO:0000313" key="1">
    <source>
        <dbReference type="EMBL" id="SMC83198.1"/>
    </source>
</evidence>
<proteinExistence type="predicted"/>
<reference evidence="1" key="1">
    <citation type="submission" date="2017-04" db="EMBL/GenBank/DDBJ databases">
        <authorList>
            <person name="Varghese N."/>
            <person name="Submissions S."/>
        </authorList>
    </citation>
    <scope>NUCLEOTIDE SEQUENCE</scope>
    <source>
        <strain evidence="1">WTE2008</strain>
    </source>
</reference>
<name>A0AC61PPF9_9FIRM</name>
<dbReference type="EMBL" id="FWXZ01000007">
    <property type="protein sequence ID" value="SMC83198.1"/>
    <property type="molecule type" value="Genomic_DNA"/>
</dbReference>
<gene>
    <name evidence="1" type="ORF">SAMN06297397_2787</name>
</gene>
<keyword evidence="2" id="KW-1185">Reference proteome</keyword>
<sequence length="993" mass="112526">MKYVLNTENYHNFDMIQDNTLPSRSYFIPFSRKERMEGIETREKRYRSDKVEVLNGEWDFCFIRDPKELPAVLDTDDLAFDRVQVPSCWQFTGYAKPFYLNTRYQFPFRPPVIPTTEKAGRIFFTTGADVKPGLHWITPEDEYNSVGVYRRFIHITDKPGKAIISFLGVASCIDLYLNGSYVGYSEGSHNTCEFDLIPFLTEGANELVCVVHRWCTGTYLECQDMFRNNGIFRDVLLFLCDETDIFDFSFTPYYTQGRYRAEIRVQGIGSASCRISLKGPGIEKEATLAISGEESGAVSFEGLEPVEWNAEYPVLYELLLETESCAVSTKVGFRRVSIEGNLFKLNGHLLKLKGVNHHDTTPDAGYTMTAAEIVRDAELCKEYNINTIRTSHYPPDPLLLELADELGLYIIDEADIETHGAQTMTFPPDFSRISKDRKWASHYVKRAEQMFERDKNHPSIIMWSLGNESGGYACQDEMAAFLKSRSGLPIHYEGAVHSKKIAYDVASQMYPPSEDLHRIGEGTHKQRAFLDRPYFLCEYAHAMGLGPGSAENYWKEIYAYDNLLGGCVWEMNDHAVRHGDGSYTYGGDHGEYMHDGNFCVDGLFFPDRTPSSGAKHIRFVYRPIRVSYCGQNRFEVFNTTAFSDGSRYLLRFSADGAIFHEEAYSVPPLSKTVISIPLPEHDSETDFFIDTETVDTLTGRTASVEQLILNECFRKAGELKRAALPKDFAVDEQGRVSFGVLNSAQEDTLLYRAATDNDAPLLGMIPQALNVQQFYHTEEKITGIDREDGRIEVRKELACGKLRFEETTAYIGTEEGVLVRCTLHPVRGRALLPRYAKAFRLEEAYDLVSYYGRSSESYADMKEHAPVAHVECRVSDMVEPYIRPQESGNRADTRLAALSDGRKAYIFEAVENAFELGIKPYSDRELIPMRHREDAVRSGTYAAVSMFQAGIGSGSCGPIAGAPYQYPMTRDYHFSFLIRKESVHADDVFGETV</sequence>
<accession>A0AC61PPF9</accession>
<protein>
    <submittedName>
        <fullName evidence="1">Beta-galactosidase</fullName>
    </submittedName>
</protein>
<dbReference type="Proteomes" id="UP000192328">
    <property type="component" value="Unassembled WGS sequence"/>
</dbReference>
<organism evidence="1 2">
    <name type="scientific">Aristaeella lactis</name>
    <dbReference type="NCBI Taxonomy" id="3046383"/>
    <lineage>
        <taxon>Bacteria</taxon>
        <taxon>Bacillati</taxon>
        <taxon>Bacillota</taxon>
        <taxon>Clostridia</taxon>
        <taxon>Eubacteriales</taxon>
        <taxon>Aristaeellaceae</taxon>
        <taxon>Aristaeella</taxon>
    </lineage>
</organism>
<comment type="caution">
    <text evidence="1">The sequence shown here is derived from an EMBL/GenBank/DDBJ whole genome shotgun (WGS) entry which is preliminary data.</text>
</comment>